<accession>A0A401GU16</accession>
<sequence length="69" mass="8057">MQEFEAYKRYEASIDALDLDLHSGGDGWVSIEDYPQVVDTWGKNKREWDKLERGGPFPYDDGMFSFFLS</sequence>
<gene>
    <name evidence="1" type="ORF">SCP_0801950</name>
</gene>
<name>A0A401GU16_9APHY</name>
<organism evidence="1 2">
    <name type="scientific">Sparassis crispa</name>
    <dbReference type="NCBI Taxonomy" id="139825"/>
    <lineage>
        <taxon>Eukaryota</taxon>
        <taxon>Fungi</taxon>
        <taxon>Dikarya</taxon>
        <taxon>Basidiomycota</taxon>
        <taxon>Agaricomycotina</taxon>
        <taxon>Agaricomycetes</taxon>
        <taxon>Polyporales</taxon>
        <taxon>Sparassidaceae</taxon>
        <taxon>Sparassis</taxon>
    </lineage>
</organism>
<dbReference type="Proteomes" id="UP000287166">
    <property type="component" value="Unassembled WGS sequence"/>
</dbReference>
<evidence type="ECO:0000313" key="2">
    <source>
        <dbReference type="Proteomes" id="UP000287166"/>
    </source>
</evidence>
<dbReference type="RefSeq" id="XP_027616586.1">
    <property type="nucleotide sequence ID" value="XM_027760785.1"/>
</dbReference>
<protein>
    <submittedName>
        <fullName evidence="1">Uncharacterized protein</fullName>
    </submittedName>
</protein>
<dbReference type="GeneID" id="38782590"/>
<dbReference type="AlphaFoldDB" id="A0A401GU16"/>
<keyword evidence="2" id="KW-1185">Reference proteome</keyword>
<dbReference type="InParanoid" id="A0A401GU16"/>
<reference evidence="1 2" key="1">
    <citation type="journal article" date="2018" name="Sci. Rep.">
        <title>Genome sequence of the cauliflower mushroom Sparassis crispa (Hanabiratake) and its association with beneficial usage.</title>
        <authorList>
            <person name="Kiyama R."/>
            <person name="Furutani Y."/>
            <person name="Kawaguchi K."/>
            <person name="Nakanishi T."/>
        </authorList>
    </citation>
    <scope>NUCLEOTIDE SEQUENCE [LARGE SCALE GENOMIC DNA]</scope>
</reference>
<evidence type="ECO:0000313" key="1">
    <source>
        <dbReference type="EMBL" id="GBE85673.1"/>
    </source>
</evidence>
<proteinExistence type="predicted"/>
<dbReference type="OrthoDB" id="2968323at2759"/>
<comment type="caution">
    <text evidence="1">The sequence shown here is derived from an EMBL/GenBank/DDBJ whole genome shotgun (WGS) entry which is preliminary data.</text>
</comment>
<dbReference type="EMBL" id="BFAD01000008">
    <property type="protein sequence ID" value="GBE85673.1"/>
    <property type="molecule type" value="Genomic_DNA"/>
</dbReference>